<dbReference type="SUPFAM" id="SSF53822">
    <property type="entry name" value="Periplasmic binding protein-like I"/>
    <property type="match status" value="1"/>
</dbReference>
<proteinExistence type="predicted"/>
<evidence type="ECO:0000256" key="2">
    <source>
        <dbReference type="ARBA" id="ARBA00023125"/>
    </source>
</evidence>
<evidence type="ECO:0000256" key="3">
    <source>
        <dbReference type="ARBA" id="ARBA00023163"/>
    </source>
</evidence>
<feature type="domain" description="Transcriptional regulator LacI/GalR-like sensor" evidence="4">
    <location>
        <begin position="11"/>
        <end position="149"/>
    </location>
</feature>
<accession>A0ABP3AZH1</accession>
<dbReference type="PANTHER" id="PTHR30146:SF154">
    <property type="entry name" value="TRANSCRIPTION REGULATOR, MEMBER OF GALR FAMILY"/>
    <property type="match status" value="1"/>
</dbReference>
<keyword evidence="2" id="KW-0238">DNA-binding</keyword>
<dbReference type="Gene3D" id="3.40.50.2300">
    <property type="match status" value="2"/>
</dbReference>
<dbReference type="Pfam" id="PF13377">
    <property type="entry name" value="Peripla_BP_3"/>
    <property type="match status" value="1"/>
</dbReference>
<sequence>MFFLGINLLQEEFMRSRLRGYEDVMECAGLTAESYFIQNSSRVAEAKTRELLSYNTEKIAFVCASDRIALGVVRAGLTFGRKFGENLTVTGFDGVFLDRISSPHITTVKSPVIEMGEELARMLLRKINANGEAQGEILFEPKLIIRESTVGQDGTISN</sequence>
<keyword evidence="3" id="KW-0804">Transcription</keyword>
<dbReference type="EMBL" id="AODF01000014">
    <property type="protein sequence ID" value="EUJ32029.1"/>
    <property type="molecule type" value="Genomic_DNA"/>
</dbReference>
<reference evidence="5 6" key="1">
    <citation type="journal article" date="2014" name="Int. J. Syst. Evol. Microbiol.">
        <title>Listeria floridensis sp. nov., Listeria aquatica sp. nov., Listeria cornellensis sp. nov., Listeria riparia sp. nov. and Listeria grandensis sp. nov., from agricultural and natural environments.</title>
        <authorList>
            <person name="den Bakker H.C."/>
            <person name="Warchocki S."/>
            <person name="Wright E.M."/>
            <person name="Allred A.F."/>
            <person name="Ahlstrom C."/>
            <person name="Manuel C.S."/>
            <person name="Stasiewicz M.J."/>
            <person name="Burrell A."/>
            <person name="Roof S."/>
            <person name="Strawn L."/>
            <person name="Fortes E.D."/>
            <person name="Nightingale K.K."/>
            <person name="Kephart D."/>
            <person name="Wiedmann M."/>
        </authorList>
    </citation>
    <scope>NUCLEOTIDE SEQUENCE [LARGE SCALE GENOMIC DNA]</scope>
    <source>
        <strain evidence="5 6">FSL S10-1187</strain>
    </source>
</reference>
<gene>
    <name evidence="5" type="ORF">MFLO_07562</name>
</gene>
<dbReference type="Proteomes" id="UP000019249">
    <property type="component" value="Unassembled WGS sequence"/>
</dbReference>
<evidence type="ECO:0000313" key="5">
    <source>
        <dbReference type="EMBL" id="EUJ32029.1"/>
    </source>
</evidence>
<dbReference type="InterPro" id="IPR046335">
    <property type="entry name" value="LacI/GalR-like_sensor"/>
</dbReference>
<organism evidence="5 6">
    <name type="scientific">Listeria floridensis FSL S10-1187</name>
    <dbReference type="NCBI Taxonomy" id="1265817"/>
    <lineage>
        <taxon>Bacteria</taxon>
        <taxon>Bacillati</taxon>
        <taxon>Bacillota</taxon>
        <taxon>Bacilli</taxon>
        <taxon>Bacillales</taxon>
        <taxon>Listeriaceae</taxon>
        <taxon>Listeria</taxon>
    </lineage>
</organism>
<name>A0ABP3AZH1_9LIST</name>
<comment type="caution">
    <text evidence="5">The sequence shown here is derived from an EMBL/GenBank/DDBJ whole genome shotgun (WGS) entry which is preliminary data.</text>
</comment>
<evidence type="ECO:0000313" key="6">
    <source>
        <dbReference type="Proteomes" id="UP000019249"/>
    </source>
</evidence>
<protein>
    <submittedName>
        <fullName evidence="5">Transcriptional regulator</fullName>
    </submittedName>
</protein>
<keyword evidence="1" id="KW-0805">Transcription regulation</keyword>
<dbReference type="PANTHER" id="PTHR30146">
    <property type="entry name" value="LACI-RELATED TRANSCRIPTIONAL REPRESSOR"/>
    <property type="match status" value="1"/>
</dbReference>
<keyword evidence="6" id="KW-1185">Reference proteome</keyword>
<evidence type="ECO:0000259" key="4">
    <source>
        <dbReference type="Pfam" id="PF13377"/>
    </source>
</evidence>
<dbReference type="InterPro" id="IPR028082">
    <property type="entry name" value="Peripla_BP_I"/>
</dbReference>
<evidence type="ECO:0000256" key="1">
    <source>
        <dbReference type="ARBA" id="ARBA00023015"/>
    </source>
</evidence>